<dbReference type="PROSITE" id="PS50404">
    <property type="entry name" value="GST_NTER"/>
    <property type="match status" value="1"/>
</dbReference>
<dbReference type="Pfam" id="PF13417">
    <property type="entry name" value="GST_N_3"/>
    <property type="match status" value="1"/>
</dbReference>
<dbReference type="SUPFAM" id="SSF52833">
    <property type="entry name" value="Thioredoxin-like"/>
    <property type="match status" value="1"/>
</dbReference>
<sequence>MILYGRDMSPFARRVAIWCSLQGRELERRQLQVAGPEWDLVKAVNPLGRVPALVLEDGEVLVETWAIIDHLEESAPEGKRLIPAGGAARRAMLQDIAYATSTGEKVVALVYDKVRRPVEFHYPAWIERLESQIITGLRAMDGRVPVEGWMSGTDQPGGGDIATVVSAEMARLVFPGIDAGPLPHLDRLIAQAEEIPCFIETRPKV</sequence>
<proteinExistence type="predicted"/>
<dbReference type="SUPFAM" id="SSF47616">
    <property type="entry name" value="GST C-terminal domain-like"/>
    <property type="match status" value="1"/>
</dbReference>
<evidence type="ECO:0000259" key="1">
    <source>
        <dbReference type="PROSITE" id="PS50404"/>
    </source>
</evidence>
<gene>
    <name evidence="2" type="ORF">SAMN06273572_101204</name>
</gene>
<dbReference type="Gene3D" id="3.40.30.10">
    <property type="entry name" value="Glutaredoxin"/>
    <property type="match status" value="1"/>
</dbReference>
<dbReference type="InterPro" id="IPR004045">
    <property type="entry name" value="Glutathione_S-Trfase_N"/>
</dbReference>
<dbReference type="CDD" id="cd00570">
    <property type="entry name" value="GST_N_family"/>
    <property type="match status" value="1"/>
</dbReference>
<dbReference type="GO" id="GO:0004364">
    <property type="term" value="F:glutathione transferase activity"/>
    <property type="evidence" value="ECO:0007669"/>
    <property type="project" value="TreeGrafter"/>
</dbReference>
<dbReference type="GO" id="GO:0006559">
    <property type="term" value="P:L-phenylalanine catabolic process"/>
    <property type="evidence" value="ECO:0007669"/>
    <property type="project" value="TreeGrafter"/>
</dbReference>
<dbReference type="InterPro" id="IPR040079">
    <property type="entry name" value="Glutathione_S-Trfase"/>
</dbReference>
<reference evidence="3" key="1">
    <citation type="submission" date="2017-09" db="EMBL/GenBank/DDBJ databases">
        <authorList>
            <person name="Varghese N."/>
            <person name="Submissions S."/>
        </authorList>
    </citation>
    <scope>NUCLEOTIDE SEQUENCE [LARGE SCALE GENOMIC DNA]</scope>
    <source>
        <strain evidence="3">C7</strain>
    </source>
</reference>
<dbReference type="InterPro" id="IPR036249">
    <property type="entry name" value="Thioredoxin-like_sf"/>
</dbReference>
<dbReference type="OrthoDB" id="9795329at2"/>
<protein>
    <submittedName>
        <fullName evidence="2">Glutathione S-transferase</fullName>
    </submittedName>
</protein>
<organism evidence="2 3">
    <name type="scientific">Pontivivens marinum</name>
    <dbReference type="NCBI Taxonomy" id="1690039"/>
    <lineage>
        <taxon>Bacteria</taxon>
        <taxon>Pseudomonadati</taxon>
        <taxon>Pseudomonadota</taxon>
        <taxon>Alphaproteobacteria</taxon>
        <taxon>Rhodobacterales</taxon>
        <taxon>Paracoccaceae</taxon>
        <taxon>Pontivivens</taxon>
    </lineage>
</organism>
<dbReference type="AlphaFoldDB" id="A0A2C9CMF0"/>
<dbReference type="PANTHER" id="PTHR42673">
    <property type="entry name" value="MALEYLACETOACETATE ISOMERASE"/>
    <property type="match status" value="1"/>
</dbReference>
<name>A0A2C9CMF0_9RHOB</name>
<evidence type="ECO:0000313" key="2">
    <source>
        <dbReference type="EMBL" id="SOH92360.1"/>
    </source>
</evidence>
<keyword evidence="2" id="KW-0808">Transferase</keyword>
<dbReference type="InterPro" id="IPR036282">
    <property type="entry name" value="Glutathione-S-Trfase_C_sf"/>
</dbReference>
<feature type="domain" description="GST N-terminal" evidence="1">
    <location>
        <begin position="1"/>
        <end position="79"/>
    </location>
</feature>
<dbReference type="RefSeq" id="WP_097927945.1">
    <property type="nucleotide sequence ID" value="NZ_OCTN01000001.1"/>
</dbReference>
<evidence type="ECO:0000313" key="3">
    <source>
        <dbReference type="Proteomes" id="UP000220034"/>
    </source>
</evidence>
<keyword evidence="3" id="KW-1185">Reference proteome</keyword>
<dbReference type="SFLD" id="SFLDS00019">
    <property type="entry name" value="Glutathione_Transferase_(cytos"/>
    <property type="match status" value="1"/>
</dbReference>
<dbReference type="GO" id="GO:0006749">
    <property type="term" value="P:glutathione metabolic process"/>
    <property type="evidence" value="ECO:0007669"/>
    <property type="project" value="TreeGrafter"/>
</dbReference>
<accession>A0A2C9CMF0</accession>
<dbReference type="PANTHER" id="PTHR42673:SF4">
    <property type="entry name" value="MALEYLACETOACETATE ISOMERASE"/>
    <property type="match status" value="1"/>
</dbReference>
<dbReference type="Proteomes" id="UP000220034">
    <property type="component" value="Unassembled WGS sequence"/>
</dbReference>
<dbReference type="GO" id="GO:0016034">
    <property type="term" value="F:maleylacetoacetate isomerase activity"/>
    <property type="evidence" value="ECO:0007669"/>
    <property type="project" value="TreeGrafter"/>
</dbReference>
<dbReference type="Gene3D" id="1.20.1050.10">
    <property type="match status" value="1"/>
</dbReference>
<dbReference type="EMBL" id="OCTN01000001">
    <property type="protein sequence ID" value="SOH92360.1"/>
    <property type="molecule type" value="Genomic_DNA"/>
</dbReference>